<dbReference type="EMBL" id="CAUH01005705">
    <property type="protein sequence ID" value="CCU82034.1"/>
    <property type="molecule type" value="Genomic_DNA"/>
</dbReference>
<feature type="transmembrane region" description="Helical" evidence="1">
    <location>
        <begin position="62"/>
        <end position="86"/>
    </location>
</feature>
<evidence type="ECO:0000313" key="2">
    <source>
        <dbReference type="EMBL" id="CCU82034.1"/>
    </source>
</evidence>
<dbReference type="AlphaFoldDB" id="N1JGN2"/>
<accession>N1JGN2</accession>
<dbReference type="eggNOG" id="ENOG502RJHB">
    <property type="taxonomic scope" value="Eukaryota"/>
</dbReference>
<dbReference type="Proteomes" id="UP000015441">
    <property type="component" value="Unassembled WGS sequence"/>
</dbReference>
<evidence type="ECO:0000256" key="1">
    <source>
        <dbReference type="SAM" id="Phobius"/>
    </source>
</evidence>
<dbReference type="HOGENOM" id="CLU_188546_0_0_1"/>
<keyword evidence="1" id="KW-1133">Transmembrane helix</keyword>
<name>N1JGN2_BLUG1</name>
<gene>
    <name evidence="2" type="ORF">BGHDH14_bgh04718</name>
</gene>
<keyword evidence="1" id="KW-0472">Membrane</keyword>
<dbReference type="InParanoid" id="N1JGN2"/>
<organism evidence="2 3">
    <name type="scientific">Blumeria graminis f. sp. hordei (strain DH14)</name>
    <name type="common">Barley powdery mildew</name>
    <name type="synonym">Oidium monilioides f. sp. hordei</name>
    <dbReference type="NCBI Taxonomy" id="546991"/>
    <lineage>
        <taxon>Eukaryota</taxon>
        <taxon>Fungi</taxon>
        <taxon>Dikarya</taxon>
        <taxon>Ascomycota</taxon>
        <taxon>Pezizomycotina</taxon>
        <taxon>Leotiomycetes</taxon>
        <taxon>Erysiphales</taxon>
        <taxon>Erysiphaceae</taxon>
        <taxon>Blumeria</taxon>
        <taxon>Blumeria hordei</taxon>
    </lineage>
</organism>
<evidence type="ECO:0000313" key="3">
    <source>
        <dbReference type="Proteomes" id="UP000015441"/>
    </source>
</evidence>
<keyword evidence="3" id="KW-1185">Reference proteome</keyword>
<protein>
    <submittedName>
        <fullName evidence="2">Uncharacterized protein</fullName>
    </submittedName>
</protein>
<sequence>MGANLSSQEVVDTSADVIILGDHRSELYLLFFTAGSVYAIGMILGTLQLVDHWRGPVGDRSVGLPGVLAAILLSVGWPLILFYLWVLVT</sequence>
<comment type="caution">
    <text evidence="2">The sequence shown here is derived from an EMBL/GenBank/DDBJ whole genome shotgun (WGS) entry which is preliminary data.</text>
</comment>
<keyword evidence="1" id="KW-0812">Transmembrane</keyword>
<reference evidence="2 3" key="1">
    <citation type="journal article" date="2010" name="Science">
        <title>Genome expansion and gene loss in powdery mildew fungi reveal tradeoffs in extreme parasitism.</title>
        <authorList>
            <person name="Spanu P.D."/>
            <person name="Abbott J.C."/>
            <person name="Amselem J."/>
            <person name="Burgis T.A."/>
            <person name="Soanes D.M."/>
            <person name="Stueber K."/>
            <person name="Ver Loren van Themaat E."/>
            <person name="Brown J.K.M."/>
            <person name="Butcher S.A."/>
            <person name="Gurr S.J."/>
            <person name="Lebrun M.-H."/>
            <person name="Ridout C.J."/>
            <person name="Schulze-Lefert P."/>
            <person name="Talbot N.J."/>
            <person name="Ahmadinejad N."/>
            <person name="Ametz C."/>
            <person name="Barton G.R."/>
            <person name="Benjdia M."/>
            <person name="Bidzinski P."/>
            <person name="Bindschedler L.V."/>
            <person name="Both M."/>
            <person name="Brewer M.T."/>
            <person name="Cadle-Davidson L."/>
            <person name="Cadle-Davidson M.M."/>
            <person name="Collemare J."/>
            <person name="Cramer R."/>
            <person name="Frenkel O."/>
            <person name="Godfrey D."/>
            <person name="Harriman J."/>
            <person name="Hoede C."/>
            <person name="King B.C."/>
            <person name="Klages S."/>
            <person name="Kleemann J."/>
            <person name="Knoll D."/>
            <person name="Koti P.S."/>
            <person name="Kreplak J."/>
            <person name="Lopez-Ruiz F.J."/>
            <person name="Lu X."/>
            <person name="Maekawa T."/>
            <person name="Mahanil S."/>
            <person name="Micali C."/>
            <person name="Milgroom M.G."/>
            <person name="Montana G."/>
            <person name="Noir S."/>
            <person name="O'Connell R.J."/>
            <person name="Oberhaensli S."/>
            <person name="Parlange F."/>
            <person name="Pedersen C."/>
            <person name="Quesneville H."/>
            <person name="Reinhardt R."/>
            <person name="Rott M."/>
            <person name="Sacristan S."/>
            <person name="Schmidt S.M."/>
            <person name="Schoen M."/>
            <person name="Skamnioti P."/>
            <person name="Sommer H."/>
            <person name="Stephens A."/>
            <person name="Takahara H."/>
            <person name="Thordal-Christensen H."/>
            <person name="Vigouroux M."/>
            <person name="Wessling R."/>
            <person name="Wicker T."/>
            <person name="Panstruga R."/>
        </authorList>
    </citation>
    <scope>NUCLEOTIDE SEQUENCE [LARGE SCALE GENOMIC DNA]</scope>
    <source>
        <strain evidence="2">DH14</strain>
    </source>
</reference>
<proteinExistence type="predicted"/>
<dbReference type="OrthoDB" id="4987761at2759"/>
<feature type="transmembrane region" description="Helical" evidence="1">
    <location>
        <begin position="27"/>
        <end position="50"/>
    </location>
</feature>